<dbReference type="OrthoDB" id="3896825at2759"/>
<dbReference type="EMBL" id="MU004193">
    <property type="protein sequence ID" value="KAF2492860.1"/>
    <property type="molecule type" value="Genomic_DNA"/>
</dbReference>
<protein>
    <recommendedName>
        <fullName evidence="4">Apple domain-containing protein</fullName>
    </recommendedName>
</protein>
<organism evidence="2 3">
    <name type="scientific">Lophium mytilinum</name>
    <dbReference type="NCBI Taxonomy" id="390894"/>
    <lineage>
        <taxon>Eukaryota</taxon>
        <taxon>Fungi</taxon>
        <taxon>Dikarya</taxon>
        <taxon>Ascomycota</taxon>
        <taxon>Pezizomycotina</taxon>
        <taxon>Dothideomycetes</taxon>
        <taxon>Pleosporomycetidae</taxon>
        <taxon>Mytilinidiales</taxon>
        <taxon>Mytilinidiaceae</taxon>
        <taxon>Lophium</taxon>
    </lineage>
</organism>
<evidence type="ECO:0000256" key="1">
    <source>
        <dbReference type="SAM" id="SignalP"/>
    </source>
</evidence>
<keyword evidence="1" id="KW-0732">Signal</keyword>
<name>A0A6A6QLK5_9PEZI</name>
<feature type="chain" id="PRO_5025332004" description="Apple domain-containing protein" evidence="1">
    <location>
        <begin position="16"/>
        <end position="296"/>
    </location>
</feature>
<evidence type="ECO:0008006" key="4">
    <source>
        <dbReference type="Google" id="ProtNLM"/>
    </source>
</evidence>
<feature type="signal peptide" evidence="1">
    <location>
        <begin position="1"/>
        <end position="15"/>
    </location>
</feature>
<evidence type="ECO:0000313" key="3">
    <source>
        <dbReference type="Proteomes" id="UP000799750"/>
    </source>
</evidence>
<keyword evidence="3" id="KW-1185">Reference proteome</keyword>
<dbReference type="Proteomes" id="UP000799750">
    <property type="component" value="Unassembled WGS sequence"/>
</dbReference>
<proteinExistence type="predicted"/>
<sequence length="296" mass="31985">MYICALPLLIAAAQAFSPHDTPSDSSAALPFYPQPLLSQIPNSLSSGLGLPSTCGPTPVCPPYEGFIRNVNSRAYRLYCFNAPYGAWAWLPASKTLAECESHCHASTLECNGLTWFPLTNACAVVYSKDAQPYIWDNGYQKVAAIPLNHSIAAFGPGMLCPLPGSDNQVWAFNPQLPTPFPPSSADPLTGNTATVRFKLSCTNLFAVPPAAKKPVGEVLSVTDCAFACVKDAACAAFHYYQPYFPGGPANGRRTCELVVGEVGEGNWTGIDKPNKTWRRWHQNREAQGAPEVFPRD</sequence>
<gene>
    <name evidence="2" type="ORF">BU16DRAFT_583924</name>
</gene>
<reference evidence="2" key="1">
    <citation type="journal article" date="2020" name="Stud. Mycol.">
        <title>101 Dothideomycetes genomes: a test case for predicting lifestyles and emergence of pathogens.</title>
        <authorList>
            <person name="Haridas S."/>
            <person name="Albert R."/>
            <person name="Binder M."/>
            <person name="Bloem J."/>
            <person name="Labutti K."/>
            <person name="Salamov A."/>
            <person name="Andreopoulos B."/>
            <person name="Baker S."/>
            <person name="Barry K."/>
            <person name="Bills G."/>
            <person name="Bluhm B."/>
            <person name="Cannon C."/>
            <person name="Castanera R."/>
            <person name="Culley D."/>
            <person name="Daum C."/>
            <person name="Ezra D."/>
            <person name="Gonzalez J."/>
            <person name="Henrissat B."/>
            <person name="Kuo A."/>
            <person name="Liang C."/>
            <person name="Lipzen A."/>
            <person name="Lutzoni F."/>
            <person name="Magnuson J."/>
            <person name="Mondo S."/>
            <person name="Nolan M."/>
            <person name="Ohm R."/>
            <person name="Pangilinan J."/>
            <person name="Park H.-J."/>
            <person name="Ramirez L."/>
            <person name="Alfaro M."/>
            <person name="Sun H."/>
            <person name="Tritt A."/>
            <person name="Yoshinaga Y."/>
            <person name="Zwiers L.-H."/>
            <person name="Turgeon B."/>
            <person name="Goodwin S."/>
            <person name="Spatafora J."/>
            <person name="Crous P."/>
            <person name="Grigoriev I."/>
        </authorList>
    </citation>
    <scope>NUCLEOTIDE SEQUENCE</scope>
    <source>
        <strain evidence="2">CBS 269.34</strain>
    </source>
</reference>
<dbReference type="AlphaFoldDB" id="A0A6A6QLK5"/>
<evidence type="ECO:0000313" key="2">
    <source>
        <dbReference type="EMBL" id="KAF2492860.1"/>
    </source>
</evidence>
<accession>A0A6A6QLK5</accession>